<dbReference type="Proteomes" id="UP000829291">
    <property type="component" value="Chromosome 3"/>
</dbReference>
<feature type="region of interest" description="Disordered" evidence="5">
    <location>
        <begin position="217"/>
        <end position="249"/>
    </location>
</feature>
<evidence type="ECO:0000256" key="5">
    <source>
        <dbReference type="SAM" id="MobiDB-lite"/>
    </source>
</evidence>
<keyword evidence="6" id="KW-1185">Reference proteome</keyword>
<comment type="similarity">
    <text evidence="1">Belongs to the V-ATPase D subunit family.</text>
</comment>
<accession>A0ABM3FUP1</accession>
<feature type="compositionally biased region" description="Basic and acidic residues" evidence="5">
    <location>
        <begin position="225"/>
        <end position="238"/>
    </location>
</feature>
<evidence type="ECO:0000256" key="2">
    <source>
        <dbReference type="ARBA" id="ARBA00022448"/>
    </source>
</evidence>
<dbReference type="PANTHER" id="PTHR11671">
    <property type="entry name" value="V-TYPE ATP SYNTHASE SUBUNIT D"/>
    <property type="match status" value="1"/>
</dbReference>
<dbReference type="Gene3D" id="1.10.287.3240">
    <property type="match status" value="1"/>
</dbReference>
<evidence type="ECO:0000313" key="7">
    <source>
        <dbReference type="RefSeq" id="XP_046591750.1"/>
    </source>
</evidence>
<dbReference type="NCBIfam" id="TIGR00309">
    <property type="entry name" value="V_ATPase_subD"/>
    <property type="match status" value="1"/>
</dbReference>
<proteinExistence type="inferred from homology"/>
<protein>
    <submittedName>
        <fullName evidence="7">V-type proton ATPase subunit D</fullName>
    </submittedName>
</protein>
<sequence length="278" mass="31226">MSQTNRLMIFPTRGNVVMLKGRVAVATKGHLLMKRKADALQSRLRVTLQKLIQVKSEISEAIREAAFSLAEVRFVTGETMSIAALILEAVGEKARTRILTSKVNVAGTIITVFECYQDGIDVYEYAGLSRGGQQLATAKQMFLQVIKLGVELASLQTAFLTLEKTLKTANVRVAGMKHVVIPKIESTLKYIVSEIDEMDREEFYRIKKIKKKKLKKNEEEENSLDDEKRIPEGVRESTVKPPSSSVTKSAKIVRRSFCPCHQIAVYIPLLNTTKLRKK</sequence>
<dbReference type="RefSeq" id="XP_046591750.1">
    <property type="nucleotide sequence ID" value="XM_046735794.1"/>
</dbReference>
<comment type="function">
    <text evidence="4">Subunit of the V1 complex of vacuolar(H+)-ATPase (V-ATPase), a multisubunit enzyme composed of a peripheral complex (V1) that hydrolyzes ATP and a membrane integral complex (V0) that translocates protons. V-ATPase is responsible for acidifying and maintaining the pH of intracellular compartments and in some cell types, is targeted to the plasma membrane, where it is responsible for acidifying the extracellular environment.</text>
</comment>
<reference evidence="7" key="1">
    <citation type="submission" date="2025-08" db="UniProtKB">
        <authorList>
            <consortium name="RefSeq"/>
        </authorList>
    </citation>
    <scope>IDENTIFICATION</scope>
    <source>
        <tissue evidence="7">Thorax and Abdomen</tissue>
    </source>
</reference>
<dbReference type="InterPro" id="IPR002699">
    <property type="entry name" value="V_ATPase_D"/>
</dbReference>
<keyword evidence="2" id="KW-0813">Transport</keyword>
<dbReference type="GeneID" id="107220082"/>
<name>A0ABM3FUP1_NEOLC</name>
<evidence type="ECO:0000256" key="4">
    <source>
        <dbReference type="ARBA" id="ARBA00045737"/>
    </source>
</evidence>
<evidence type="ECO:0000256" key="3">
    <source>
        <dbReference type="ARBA" id="ARBA00023065"/>
    </source>
</evidence>
<gene>
    <name evidence="7" type="primary">LOC107220082</name>
</gene>
<evidence type="ECO:0000256" key="1">
    <source>
        <dbReference type="ARBA" id="ARBA00005850"/>
    </source>
</evidence>
<evidence type="ECO:0000313" key="6">
    <source>
        <dbReference type="Proteomes" id="UP000829291"/>
    </source>
</evidence>
<keyword evidence="3" id="KW-0406">Ion transport</keyword>
<dbReference type="Pfam" id="PF01813">
    <property type="entry name" value="ATP-synt_D"/>
    <property type="match status" value="1"/>
</dbReference>
<organism evidence="6 7">
    <name type="scientific">Neodiprion lecontei</name>
    <name type="common">Redheaded pine sawfly</name>
    <dbReference type="NCBI Taxonomy" id="441921"/>
    <lineage>
        <taxon>Eukaryota</taxon>
        <taxon>Metazoa</taxon>
        <taxon>Ecdysozoa</taxon>
        <taxon>Arthropoda</taxon>
        <taxon>Hexapoda</taxon>
        <taxon>Insecta</taxon>
        <taxon>Pterygota</taxon>
        <taxon>Neoptera</taxon>
        <taxon>Endopterygota</taxon>
        <taxon>Hymenoptera</taxon>
        <taxon>Tenthredinoidea</taxon>
        <taxon>Diprionidae</taxon>
        <taxon>Diprioninae</taxon>
        <taxon>Neodiprion</taxon>
    </lineage>
</organism>